<dbReference type="Gene3D" id="2.120.10.70">
    <property type="entry name" value="Fucose-specific lectin"/>
    <property type="match status" value="1"/>
</dbReference>
<accession>A0AAV9WRB0</accession>
<keyword evidence="2" id="KW-1185">Reference proteome</keyword>
<gene>
    <name evidence="1" type="ORF">TWF481_001393</name>
</gene>
<evidence type="ECO:0008006" key="3">
    <source>
        <dbReference type="Google" id="ProtNLM"/>
    </source>
</evidence>
<organism evidence="1 2">
    <name type="scientific">Arthrobotrys musiformis</name>
    <dbReference type="NCBI Taxonomy" id="47236"/>
    <lineage>
        <taxon>Eukaryota</taxon>
        <taxon>Fungi</taxon>
        <taxon>Dikarya</taxon>
        <taxon>Ascomycota</taxon>
        <taxon>Pezizomycotina</taxon>
        <taxon>Orbiliomycetes</taxon>
        <taxon>Orbiliales</taxon>
        <taxon>Orbiliaceae</taxon>
        <taxon>Arthrobotrys</taxon>
    </lineage>
</organism>
<evidence type="ECO:0000313" key="2">
    <source>
        <dbReference type="Proteomes" id="UP001370758"/>
    </source>
</evidence>
<evidence type="ECO:0000313" key="1">
    <source>
        <dbReference type="EMBL" id="KAK6512509.1"/>
    </source>
</evidence>
<dbReference type="SUPFAM" id="SSF89372">
    <property type="entry name" value="Fucose-specific lectin"/>
    <property type="match status" value="2"/>
</dbReference>
<protein>
    <recommendedName>
        <fullName evidence="3">Fucose-specific lectin</fullName>
    </recommendedName>
</protein>
<dbReference type="EMBL" id="JAVHJL010000001">
    <property type="protein sequence ID" value="KAK6512509.1"/>
    <property type="molecule type" value="Genomic_DNA"/>
</dbReference>
<reference evidence="1 2" key="1">
    <citation type="submission" date="2023-08" db="EMBL/GenBank/DDBJ databases">
        <authorList>
            <person name="Palmer J.M."/>
        </authorList>
    </citation>
    <scope>NUCLEOTIDE SEQUENCE [LARGE SCALE GENOMIC DNA]</scope>
    <source>
        <strain evidence="1 2">TWF481</strain>
    </source>
</reference>
<sequence length="334" mass="37589">MVFLSQYAVVVTGRGNWLMLYFQRPSGAIWEGRWAKKHNTTPTASDETWFFREVVAAEDVASKSPIAAVMFPDDDIRVFYVNPQMVIHDIRIKEDAVIPGEFGALKIKLEEDCFMTAGALNWNAASVGIYLPGRDGRFKNYLKRATWDPFGPFPASFQINRTSPVSYTNPHPWKWQSPAVRVFHTTPSHEINCLSWNNNPTGWHIMPEKPPFPASSTSRFAVASQSTRGKDRDHVTAAETLMLFVADVGNLEWSRKIGERKWTSVGELGSVRYGTFIAAGCARDSDGGEDVHVFTAGLEQSTNFVHRFLRGGVWEQREVVPFIEGEPDVEVDDE</sequence>
<dbReference type="Proteomes" id="UP001370758">
    <property type="component" value="Unassembled WGS sequence"/>
</dbReference>
<comment type="caution">
    <text evidence="1">The sequence shown here is derived from an EMBL/GenBank/DDBJ whole genome shotgun (WGS) entry which is preliminary data.</text>
</comment>
<name>A0AAV9WRB0_9PEZI</name>
<proteinExistence type="predicted"/>
<dbReference type="AlphaFoldDB" id="A0AAV9WRB0"/>